<dbReference type="Proteomes" id="UP001314241">
    <property type="component" value="Unassembled WGS sequence"/>
</dbReference>
<gene>
    <name evidence="2" type="ORF">R54876_GBNLAHCA_01298</name>
</gene>
<keyword evidence="1" id="KW-0472">Membrane</keyword>
<feature type="transmembrane region" description="Helical" evidence="1">
    <location>
        <begin position="12"/>
        <end position="30"/>
    </location>
</feature>
<comment type="caution">
    <text evidence="2">The sequence shown here is derived from an EMBL/GenBank/DDBJ whole genome shotgun (WGS) entry which is preliminary data.</text>
</comment>
<organism evidence="2 3">
    <name type="scientific">Eupransor demetentiae</name>
    <dbReference type="NCBI Taxonomy" id="3109584"/>
    <lineage>
        <taxon>Bacteria</taxon>
        <taxon>Bacillati</taxon>
        <taxon>Bacillota</taxon>
        <taxon>Bacilli</taxon>
        <taxon>Lactobacillales</taxon>
        <taxon>Lactobacillaceae</taxon>
        <taxon>Eupransor</taxon>
    </lineage>
</organism>
<evidence type="ECO:0000313" key="3">
    <source>
        <dbReference type="Proteomes" id="UP001314241"/>
    </source>
</evidence>
<keyword evidence="3" id="KW-1185">Reference proteome</keyword>
<feature type="transmembrane region" description="Helical" evidence="1">
    <location>
        <begin position="84"/>
        <end position="106"/>
    </location>
</feature>
<dbReference type="EMBL" id="CAWVOH010000003">
    <property type="protein sequence ID" value="CAK8054723.1"/>
    <property type="molecule type" value="Genomic_DNA"/>
</dbReference>
<feature type="transmembrane region" description="Helical" evidence="1">
    <location>
        <begin position="36"/>
        <end position="54"/>
    </location>
</feature>
<proteinExistence type="predicted"/>
<reference evidence="2 3" key="1">
    <citation type="submission" date="2024-01" db="EMBL/GenBank/DDBJ databases">
        <authorList>
            <person name="Botero Cardona J."/>
        </authorList>
    </citation>
    <scope>NUCLEOTIDE SEQUENCE [LARGE SCALE GENOMIC DNA]</scope>
    <source>
        <strain evidence="2 3">LMG 33000</strain>
    </source>
</reference>
<keyword evidence="1" id="KW-0812">Transmembrane</keyword>
<name>A0ABP0ETX3_9LACO</name>
<feature type="transmembrane region" description="Helical" evidence="1">
    <location>
        <begin position="61"/>
        <end position="78"/>
    </location>
</feature>
<accession>A0ABP0ETX3</accession>
<dbReference type="RefSeq" id="WP_349642272.1">
    <property type="nucleotide sequence ID" value="NZ_CAWVOH010000003.1"/>
</dbReference>
<evidence type="ECO:0000256" key="1">
    <source>
        <dbReference type="SAM" id="Phobius"/>
    </source>
</evidence>
<evidence type="ECO:0000313" key="2">
    <source>
        <dbReference type="EMBL" id="CAK8054723.1"/>
    </source>
</evidence>
<protein>
    <submittedName>
        <fullName evidence="2">Uncharacterized protein</fullName>
    </submittedName>
</protein>
<sequence>MKPGIKERFSNWASNFAFAVLIAVDGYVALSDNSQNVLASALSWIGLVGIVFIFFRYFTKYFVDVLWALIGLSMITNISDHPNIFDWIFVTLFLVVYLIYLITYLWSGRNLFKKKGEQYED</sequence>
<keyword evidence="1" id="KW-1133">Transmembrane helix</keyword>